<organism evidence="2 3">
    <name type="scientific">Actinomadura physcomitrii</name>
    <dbReference type="NCBI Taxonomy" id="2650748"/>
    <lineage>
        <taxon>Bacteria</taxon>
        <taxon>Bacillati</taxon>
        <taxon>Actinomycetota</taxon>
        <taxon>Actinomycetes</taxon>
        <taxon>Streptosporangiales</taxon>
        <taxon>Thermomonosporaceae</taxon>
        <taxon>Actinomadura</taxon>
    </lineage>
</organism>
<evidence type="ECO:0000313" key="2">
    <source>
        <dbReference type="EMBL" id="MWA07426.1"/>
    </source>
</evidence>
<comment type="caution">
    <text evidence="2">The sequence shown here is derived from an EMBL/GenBank/DDBJ whole genome shotgun (WGS) entry which is preliminary data.</text>
</comment>
<keyword evidence="3" id="KW-1185">Reference proteome</keyword>
<feature type="compositionally biased region" description="Polar residues" evidence="1">
    <location>
        <begin position="110"/>
        <end position="121"/>
    </location>
</feature>
<proteinExistence type="predicted"/>
<dbReference type="RefSeq" id="WP_151600368.1">
    <property type="nucleotide sequence ID" value="NZ_WBMS02000074.1"/>
</dbReference>
<evidence type="ECO:0000313" key="3">
    <source>
        <dbReference type="Proteomes" id="UP000462055"/>
    </source>
</evidence>
<reference evidence="2" key="1">
    <citation type="submission" date="2019-12" db="EMBL/GenBank/DDBJ databases">
        <title>Actinomadura physcomitrii sp. nov., a novel actinomycete isolated from moss [Physcomitrium sphaericum (Ludw) Fuernr].</title>
        <authorList>
            <person name="Zhuang X."/>
        </authorList>
    </citation>
    <scope>NUCLEOTIDE SEQUENCE [LARGE SCALE GENOMIC DNA]</scope>
    <source>
        <strain evidence="2">LD22</strain>
    </source>
</reference>
<protein>
    <submittedName>
        <fullName evidence="2">Uncharacterized protein</fullName>
    </submittedName>
</protein>
<sequence length="132" mass="14390">MRDPVVPFTGKVHVLARESGQVRVLDPAGRETGVLYLLEGRDDLELRVRENNLFVNAPGSGYALVVGTDGRPRTVGKYGPGPPGCARRRKRSAARASTPASFIFPPPSDALSSSGDPSRGTTVPMWRRRHRR</sequence>
<feature type="region of interest" description="Disordered" evidence="1">
    <location>
        <begin position="73"/>
        <end position="132"/>
    </location>
</feature>
<accession>A0A6I4MYJ6</accession>
<dbReference type="EMBL" id="WBMS02000074">
    <property type="protein sequence ID" value="MWA07426.1"/>
    <property type="molecule type" value="Genomic_DNA"/>
</dbReference>
<dbReference type="AlphaFoldDB" id="A0A6I4MYJ6"/>
<evidence type="ECO:0000256" key="1">
    <source>
        <dbReference type="SAM" id="MobiDB-lite"/>
    </source>
</evidence>
<name>A0A6I4MYJ6_9ACTN</name>
<dbReference type="Proteomes" id="UP000462055">
    <property type="component" value="Unassembled WGS sequence"/>
</dbReference>
<gene>
    <name evidence="2" type="ORF">F8568_045310</name>
</gene>